<feature type="active site" evidence="10">
    <location>
        <position position="36"/>
    </location>
</feature>
<evidence type="ECO:0000259" key="12">
    <source>
        <dbReference type="PROSITE" id="PS51163"/>
    </source>
</evidence>
<dbReference type="NCBIfam" id="TIGR00143">
    <property type="entry name" value="hypF"/>
    <property type="match status" value="1"/>
</dbReference>
<dbReference type="PANTHER" id="PTHR42959">
    <property type="entry name" value="CARBAMOYLTRANSFERASE"/>
    <property type="match status" value="1"/>
</dbReference>
<reference evidence="14" key="1">
    <citation type="journal article" date="2011" name="Stand. Genomic Sci.">
        <title>Genome sequence of the filamentous, gliding Thiothrix nivea neotype strain (JP2(T)).</title>
        <authorList>
            <person name="Lapidus A."/>
            <person name="Nolan M."/>
            <person name="Lucas S."/>
            <person name="Glavina Del Rio T."/>
            <person name="Tice H."/>
            <person name="Cheng J.F."/>
            <person name="Tapia R."/>
            <person name="Han C."/>
            <person name="Goodwin L."/>
            <person name="Pitluck S."/>
            <person name="Liolios K."/>
            <person name="Pagani I."/>
            <person name="Ivanova N."/>
            <person name="Huntemann M."/>
            <person name="Mavromatis K."/>
            <person name="Mikhailova N."/>
            <person name="Pati A."/>
            <person name="Chen A."/>
            <person name="Palaniappan K."/>
            <person name="Land M."/>
            <person name="Brambilla E.M."/>
            <person name="Rohde M."/>
            <person name="Abt B."/>
            <person name="Verbarg S."/>
            <person name="Goker M."/>
            <person name="Bristow J."/>
            <person name="Eisen J.A."/>
            <person name="Markowitz V."/>
            <person name="Hugenholtz P."/>
            <person name="Kyrpides N.C."/>
            <person name="Klenk H.P."/>
            <person name="Woyke T."/>
        </authorList>
    </citation>
    <scope>NUCLEOTIDE SEQUENCE [LARGE SCALE GENOMIC DNA]</scope>
    <source>
        <strain evidence="14">ATCC 35100 / DSM 5205 / JP2</strain>
    </source>
</reference>
<dbReference type="FunFam" id="3.30.420.40:FF:000124">
    <property type="entry name" value="Carbamoyltransferase HypF"/>
    <property type="match status" value="1"/>
</dbReference>
<keyword evidence="5" id="KW-0863">Zinc-finger</keyword>
<dbReference type="Gene3D" id="3.30.110.120">
    <property type="match status" value="1"/>
</dbReference>
<dbReference type="RefSeq" id="WP_002706855.1">
    <property type="nucleotide sequence ID" value="NZ_JH651384.1"/>
</dbReference>
<keyword evidence="4" id="KW-0479">Metal-binding</keyword>
<comment type="similarity">
    <text evidence="2 9">Belongs to the carbamoyltransferase HypF family.</text>
</comment>
<protein>
    <recommendedName>
        <fullName evidence="8 9">Carbamoyltransferase HypF</fullName>
        <ecNumber evidence="9">6.2.-.-</ecNumber>
    </recommendedName>
</protein>
<dbReference type="GO" id="GO:0003725">
    <property type="term" value="F:double-stranded RNA binding"/>
    <property type="evidence" value="ECO:0007669"/>
    <property type="project" value="InterPro"/>
</dbReference>
<dbReference type="SUPFAM" id="SSF54975">
    <property type="entry name" value="Acylphosphatase/BLUF domain-like"/>
    <property type="match status" value="1"/>
</dbReference>
<dbReference type="EC" id="6.2.-.-" evidence="9"/>
<evidence type="ECO:0000259" key="11">
    <source>
        <dbReference type="PROSITE" id="PS51160"/>
    </source>
</evidence>
<dbReference type="PROSITE" id="PS51160">
    <property type="entry name" value="ACYLPHOSPHATASE_3"/>
    <property type="match status" value="1"/>
</dbReference>
<dbReference type="Gene3D" id="3.30.420.360">
    <property type="match status" value="1"/>
</dbReference>
<dbReference type="Pfam" id="PF01300">
    <property type="entry name" value="Sua5_yciO_yrdC"/>
    <property type="match status" value="1"/>
</dbReference>
<dbReference type="InterPro" id="IPR006070">
    <property type="entry name" value="Sua5-like_dom"/>
</dbReference>
<feature type="domain" description="YrdC-like" evidence="12">
    <location>
        <begin position="203"/>
        <end position="405"/>
    </location>
</feature>
<dbReference type="GO" id="GO:0003998">
    <property type="term" value="F:acylphosphatase activity"/>
    <property type="evidence" value="ECO:0007669"/>
    <property type="project" value="UniProtKB-EC"/>
</dbReference>
<dbReference type="GO" id="GO:0016743">
    <property type="term" value="F:carboxyl- or carbamoyltransferase activity"/>
    <property type="evidence" value="ECO:0007669"/>
    <property type="project" value="UniProtKB-UniRule"/>
</dbReference>
<keyword evidence="10" id="KW-0378">Hydrolase</keyword>
<evidence type="ECO:0000313" key="13">
    <source>
        <dbReference type="EMBL" id="EIJ32892.1"/>
    </source>
</evidence>
<evidence type="ECO:0000256" key="8">
    <source>
        <dbReference type="ARBA" id="ARBA00072168"/>
    </source>
</evidence>
<proteinExistence type="inferred from homology"/>
<dbReference type="InterPro" id="IPR011125">
    <property type="entry name" value="Znf_HypF"/>
</dbReference>
<accession>A0A656HA18</accession>
<dbReference type="GO" id="GO:0051604">
    <property type="term" value="P:protein maturation"/>
    <property type="evidence" value="ECO:0007669"/>
    <property type="project" value="TreeGrafter"/>
</dbReference>
<evidence type="ECO:0000256" key="10">
    <source>
        <dbReference type="PROSITE-ProRule" id="PRU00520"/>
    </source>
</evidence>
<evidence type="ECO:0000256" key="4">
    <source>
        <dbReference type="ARBA" id="ARBA00022723"/>
    </source>
</evidence>
<dbReference type="InterPro" id="IPR055128">
    <property type="entry name" value="HypF_C_2"/>
</dbReference>
<dbReference type="Gene3D" id="3.90.870.50">
    <property type="match status" value="1"/>
</dbReference>
<dbReference type="GO" id="GO:0008270">
    <property type="term" value="F:zinc ion binding"/>
    <property type="evidence" value="ECO:0007669"/>
    <property type="project" value="UniProtKB-KW"/>
</dbReference>
<dbReference type="Pfam" id="PF17788">
    <property type="entry name" value="HypF_C"/>
    <property type="match status" value="1"/>
</dbReference>
<dbReference type="PIRSF" id="PIRSF006256">
    <property type="entry name" value="CMPcnvr_hdrg_mat"/>
    <property type="match status" value="1"/>
</dbReference>
<dbReference type="SUPFAM" id="SSF55821">
    <property type="entry name" value="YrdC/RibB"/>
    <property type="match status" value="1"/>
</dbReference>
<evidence type="ECO:0000256" key="2">
    <source>
        <dbReference type="ARBA" id="ARBA00008097"/>
    </source>
</evidence>
<comment type="catalytic activity">
    <reaction evidence="10">
        <text>an acyl phosphate + H2O = a carboxylate + phosphate + H(+)</text>
        <dbReference type="Rhea" id="RHEA:14965"/>
        <dbReference type="ChEBI" id="CHEBI:15377"/>
        <dbReference type="ChEBI" id="CHEBI:15378"/>
        <dbReference type="ChEBI" id="CHEBI:29067"/>
        <dbReference type="ChEBI" id="CHEBI:43474"/>
        <dbReference type="ChEBI" id="CHEBI:59918"/>
        <dbReference type="EC" id="3.6.1.7"/>
    </reaction>
</comment>
<dbReference type="InterPro" id="IPR017968">
    <property type="entry name" value="Acylphosphatase_CS"/>
</dbReference>
<dbReference type="PROSITE" id="PS51163">
    <property type="entry name" value="YRDC"/>
    <property type="match status" value="1"/>
</dbReference>
<dbReference type="InterPro" id="IPR041440">
    <property type="entry name" value="HypF_C"/>
</dbReference>
<feature type="active site" evidence="10">
    <location>
        <position position="18"/>
    </location>
</feature>
<dbReference type="Pfam" id="PF00708">
    <property type="entry name" value="Acylphosphatase"/>
    <property type="match status" value="1"/>
</dbReference>
<keyword evidence="3" id="KW-0436">Ligase</keyword>
<dbReference type="AlphaFoldDB" id="A0A656HA18"/>
<dbReference type="UniPathway" id="UPA00335"/>
<dbReference type="GO" id="GO:0016874">
    <property type="term" value="F:ligase activity"/>
    <property type="evidence" value="ECO:0007669"/>
    <property type="project" value="UniProtKB-UniRule"/>
</dbReference>
<evidence type="ECO:0000256" key="3">
    <source>
        <dbReference type="ARBA" id="ARBA00022598"/>
    </source>
</evidence>
<gene>
    <name evidence="13" type="ORF">Thini_0230</name>
</gene>
<evidence type="ECO:0000256" key="7">
    <source>
        <dbReference type="ARBA" id="ARBA00048220"/>
    </source>
</evidence>
<keyword evidence="14" id="KW-1185">Reference proteome</keyword>
<dbReference type="InterPro" id="IPR004421">
    <property type="entry name" value="Carbamoyltransferase_HypF"/>
</dbReference>
<dbReference type="Pfam" id="PF07503">
    <property type="entry name" value="zf-HYPF"/>
    <property type="match status" value="2"/>
</dbReference>
<dbReference type="Pfam" id="PF22521">
    <property type="entry name" value="HypF_C_2"/>
    <property type="match status" value="1"/>
</dbReference>
<comment type="pathway">
    <text evidence="1 9">Protein modification; [NiFe] hydrogenase maturation.</text>
</comment>
<evidence type="ECO:0000256" key="5">
    <source>
        <dbReference type="ARBA" id="ARBA00022771"/>
    </source>
</evidence>
<dbReference type="Proteomes" id="UP000005317">
    <property type="component" value="Unassembled WGS sequence"/>
</dbReference>
<dbReference type="InterPro" id="IPR017945">
    <property type="entry name" value="DHBP_synth_RibB-like_a/b_dom"/>
</dbReference>
<organism evidence="13 14">
    <name type="scientific">Thiothrix nivea (strain ATCC 35100 / DSM 5205 / JP2)</name>
    <dbReference type="NCBI Taxonomy" id="870187"/>
    <lineage>
        <taxon>Bacteria</taxon>
        <taxon>Pseudomonadati</taxon>
        <taxon>Pseudomonadota</taxon>
        <taxon>Gammaproteobacteria</taxon>
        <taxon>Thiotrichales</taxon>
        <taxon>Thiotrichaceae</taxon>
        <taxon>Thiothrix</taxon>
    </lineage>
</organism>
<dbReference type="PANTHER" id="PTHR42959:SF1">
    <property type="entry name" value="CARBAMOYLTRANSFERASE HYPF"/>
    <property type="match status" value="1"/>
</dbReference>
<evidence type="ECO:0000256" key="1">
    <source>
        <dbReference type="ARBA" id="ARBA00004711"/>
    </source>
</evidence>
<comment type="catalytic activity">
    <reaction evidence="7 9">
        <text>C-terminal L-cysteinyl-[HypE protein] + carbamoyl phosphate + ATP + H2O = C-terminal S-carboxamide-L-cysteinyl-[HypE protein] + AMP + phosphate + diphosphate + H(+)</text>
        <dbReference type="Rhea" id="RHEA:55636"/>
        <dbReference type="Rhea" id="RHEA-COMP:14247"/>
        <dbReference type="Rhea" id="RHEA-COMP:14392"/>
        <dbReference type="ChEBI" id="CHEBI:15377"/>
        <dbReference type="ChEBI" id="CHEBI:15378"/>
        <dbReference type="ChEBI" id="CHEBI:30616"/>
        <dbReference type="ChEBI" id="CHEBI:33019"/>
        <dbReference type="ChEBI" id="CHEBI:43474"/>
        <dbReference type="ChEBI" id="CHEBI:58228"/>
        <dbReference type="ChEBI" id="CHEBI:76913"/>
        <dbReference type="ChEBI" id="CHEBI:139126"/>
        <dbReference type="ChEBI" id="CHEBI:456215"/>
    </reaction>
</comment>
<dbReference type="PROSITE" id="PS00150">
    <property type="entry name" value="ACYLPHOSPHATASE_1"/>
    <property type="match status" value="1"/>
</dbReference>
<feature type="domain" description="Acylphosphatase-like" evidence="11">
    <location>
        <begin position="3"/>
        <end position="90"/>
    </location>
</feature>
<keyword evidence="6" id="KW-0862">Zinc</keyword>
<dbReference type="InterPro" id="IPR051060">
    <property type="entry name" value="Carbamoyltrans_HypF-like"/>
</dbReference>
<dbReference type="InterPro" id="IPR036046">
    <property type="entry name" value="Acylphosphatase-like_dom_sf"/>
</dbReference>
<sequence>MESCRIRITGLVQGVGFRPNVWRLARTHGIAGTVRNDSAGVLVEAWGDASRLVTFQQVLRADIPPLARIDGVQVEALDAPCPHGDFRIIASESGDIHTGILPDAAICPACRADIFEPHNRRYRYPFTNCTHCGPRLSIVRGIPYDRANTSMAGFTLCPDCQQEYIDPSDRRFHAQPNACAVCGPQLWLEDMTGQRVEPDESERDCIDSASRLLRAGHILAIMGLGGVHLTCDASNERAVAELRRRKRRYQKPLALMARDLAVIQRYCHVSEDEAALLQSKHAPIVLLEETPPNLPLSGEGQEEQSAALLPPLIRGGLGRGFLLGFMLPYTPLHALLLETWETPLVMTSANLTEEPQCISVEETRQRMQGIADYLLLHNRLIVNRVDDAVTRVLTGKPRILRRARGYAPEPLTLPTGFGNTSPLLAMGGELKNTFALVRDGQAILSQHLGDLEDARTWKEYEHTLHLYQQLFEHQPAAIIVDQHPGYRSTQLGQQWAREHALPLIEAQHHHAHVAACMAENNWPLEGGKVLGIVLDGLGYGDDGTIWGGEFLLADYTDYQRLGHFKPTPMPGGTQAILQPWRNTWAHLQNLGWKSVEEQFSSLEMIQHLQQQALATLAVMQERGINSPLTSSCGRLFDAVAAALGFSRNAISYEGQAAIELEAATPPCLLNIVPPYPFLLEQTLSGTWEIDPAPMWYELLKDLQTGYNRAAISAQFHQGLIHVISELAGKLCEEMPEIRAIALSGGVFQNALLFKGLLKTLEGMGLNVLTHSSVPTNDGGLSLGQAAIGAARLLAV</sequence>
<evidence type="ECO:0000256" key="9">
    <source>
        <dbReference type="PIRNR" id="PIRNR006256"/>
    </source>
</evidence>
<dbReference type="EMBL" id="JH651384">
    <property type="protein sequence ID" value="EIJ32892.1"/>
    <property type="molecule type" value="Genomic_DNA"/>
</dbReference>
<dbReference type="Gene3D" id="3.30.420.40">
    <property type="match status" value="1"/>
</dbReference>
<evidence type="ECO:0000313" key="14">
    <source>
        <dbReference type="Proteomes" id="UP000005317"/>
    </source>
</evidence>
<evidence type="ECO:0000256" key="6">
    <source>
        <dbReference type="ARBA" id="ARBA00022833"/>
    </source>
</evidence>
<comment type="function">
    <text evidence="9">Involved in the maturation of [NiFe] hydrogenases. Along with HypE, it catalyzes the synthesis of the CN ligands of the active site iron of [NiFe]-hydrogenases. HypF functions as a carbamoyl transferase using carbamoylphosphate as a substrate and transferring the carboxamido moiety in an ATP-dependent reaction to the thiolate of the C-terminal cysteine of HypE yielding a protein-S-carboxamide.</text>
</comment>
<name>A0A656HA18_THINJ</name>
<dbReference type="InterPro" id="IPR001792">
    <property type="entry name" value="Acylphosphatase-like_dom"/>
</dbReference>
<dbReference type="OrthoDB" id="9808093at2"/>